<protein>
    <submittedName>
        <fullName evidence="1">Uncharacterized protein</fullName>
    </submittedName>
</protein>
<organism evidence="1 2">
    <name type="scientific">Austropuccinia psidii MF-1</name>
    <dbReference type="NCBI Taxonomy" id="1389203"/>
    <lineage>
        <taxon>Eukaryota</taxon>
        <taxon>Fungi</taxon>
        <taxon>Dikarya</taxon>
        <taxon>Basidiomycota</taxon>
        <taxon>Pucciniomycotina</taxon>
        <taxon>Pucciniomycetes</taxon>
        <taxon>Pucciniales</taxon>
        <taxon>Sphaerophragmiaceae</taxon>
        <taxon>Austropuccinia</taxon>
    </lineage>
</organism>
<accession>A0A9Q3C7B9</accession>
<proteinExistence type="predicted"/>
<reference evidence="1" key="1">
    <citation type="submission" date="2021-03" db="EMBL/GenBank/DDBJ databases">
        <title>Draft genome sequence of rust myrtle Austropuccinia psidii MF-1, a brazilian biotype.</title>
        <authorList>
            <person name="Quecine M.C."/>
            <person name="Pachon D.M.R."/>
            <person name="Bonatelli M.L."/>
            <person name="Correr F.H."/>
            <person name="Franceschini L.M."/>
            <person name="Leite T.F."/>
            <person name="Margarido G.R.A."/>
            <person name="Almeida C.A."/>
            <person name="Ferrarezi J.A."/>
            <person name="Labate C.A."/>
        </authorList>
    </citation>
    <scope>NUCLEOTIDE SEQUENCE</scope>
    <source>
        <strain evidence="1">MF-1</strain>
    </source>
</reference>
<gene>
    <name evidence="1" type="ORF">O181_017553</name>
</gene>
<dbReference type="EMBL" id="AVOT02004945">
    <property type="protein sequence ID" value="MBW0477838.1"/>
    <property type="molecule type" value="Genomic_DNA"/>
</dbReference>
<dbReference type="OrthoDB" id="3863715at2759"/>
<name>A0A9Q3C7B9_9BASI</name>
<comment type="caution">
    <text evidence="1">The sequence shown here is derived from an EMBL/GenBank/DDBJ whole genome shotgun (WGS) entry which is preliminary data.</text>
</comment>
<keyword evidence="2" id="KW-1185">Reference proteome</keyword>
<evidence type="ECO:0000313" key="2">
    <source>
        <dbReference type="Proteomes" id="UP000765509"/>
    </source>
</evidence>
<dbReference type="Proteomes" id="UP000765509">
    <property type="component" value="Unassembled WGS sequence"/>
</dbReference>
<dbReference type="AlphaFoldDB" id="A0A9Q3C7B9"/>
<sequence length="225" mass="25428">MSQIIKTILDQKTSLTLQQALITSPKVINKLKNSTIEEMKSINSLDTKENKTKTINHHLGDCKIPKLYYACPLGFIQVYVGEEGHEIMALVDTCIRVEHDTRIFSDKPGLTKRCLKMNQRGFCGRCTSNVVLGDFAPITLVTGKERNIHLFVARGAVNTVFGRPFLADNNIRLDFSQQKGEIFSYIEPDGRRILLPISVPQNVGWRQKTTSRYGSLSICNSRRIQ</sequence>
<evidence type="ECO:0000313" key="1">
    <source>
        <dbReference type="EMBL" id="MBW0477838.1"/>
    </source>
</evidence>